<keyword evidence="3" id="KW-1185">Reference proteome</keyword>
<evidence type="ECO:0000313" key="2">
    <source>
        <dbReference type="EMBL" id="GBO20107.1"/>
    </source>
</evidence>
<dbReference type="EMBL" id="BGPR01043502">
    <property type="protein sequence ID" value="GBO20107.1"/>
    <property type="molecule type" value="Genomic_DNA"/>
</dbReference>
<name>A0A4Y2V7Q2_ARAVE</name>
<gene>
    <name evidence="1" type="ORF">AVEN_34847_1</name>
    <name evidence="2" type="ORF">AVEN_88715_1</name>
</gene>
<proteinExistence type="predicted"/>
<dbReference type="AlphaFoldDB" id="A0A4Y2V7Q2"/>
<organism evidence="1 3">
    <name type="scientific">Araneus ventricosus</name>
    <name type="common">Orbweaver spider</name>
    <name type="synonym">Epeira ventricosa</name>
    <dbReference type="NCBI Taxonomy" id="182803"/>
    <lineage>
        <taxon>Eukaryota</taxon>
        <taxon>Metazoa</taxon>
        <taxon>Ecdysozoa</taxon>
        <taxon>Arthropoda</taxon>
        <taxon>Chelicerata</taxon>
        <taxon>Arachnida</taxon>
        <taxon>Araneae</taxon>
        <taxon>Araneomorphae</taxon>
        <taxon>Entelegynae</taxon>
        <taxon>Araneoidea</taxon>
        <taxon>Araneidae</taxon>
        <taxon>Araneus</taxon>
    </lineage>
</organism>
<evidence type="ECO:0000313" key="1">
    <source>
        <dbReference type="EMBL" id="GBO20106.1"/>
    </source>
</evidence>
<evidence type="ECO:0000313" key="3">
    <source>
        <dbReference type="Proteomes" id="UP000499080"/>
    </source>
</evidence>
<protein>
    <submittedName>
        <fullName evidence="1">Uncharacterized protein</fullName>
    </submittedName>
</protein>
<dbReference type="Proteomes" id="UP000499080">
    <property type="component" value="Unassembled WGS sequence"/>
</dbReference>
<comment type="caution">
    <text evidence="1">The sequence shown here is derived from an EMBL/GenBank/DDBJ whole genome shotgun (WGS) entry which is preliminary data.</text>
</comment>
<dbReference type="EMBL" id="BGPR01043500">
    <property type="protein sequence ID" value="GBO20106.1"/>
    <property type="molecule type" value="Genomic_DNA"/>
</dbReference>
<sequence length="98" mass="10519">MNCLVGKLMDFYSSRSAIKVNNDSSRRAINHPCVEGSVGRGNVRGSEIGEIRAGGKDALSKKRQTTVWGRGSVGGVEGSKQPLVRFGTFVNDPPIWIG</sequence>
<accession>A0A4Y2V7Q2</accession>
<reference evidence="1 3" key="1">
    <citation type="journal article" date="2019" name="Sci. Rep.">
        <title>Orb-weaving spider Araneus ventricosus genome elucidates the spidroin gene catalogue.</title>
        <authorList>
            <person name="Kono N."/>
            <person name="Nakamura H."/>
            <person name="Ohtoshi R."/>
            <person name="Moran D.A.P."/>
            <person name="Shinohara A."/>
            <person name="Yoshida Y."/>
            <person name="Fujiwara M."/>
            <person name="Mori M."/>
            <person name="Tomita M."/>
            <person name="Arakawa K."/>
        </authorList>
    </citation>
    <scope>NUCLEOTIDE SEQUENCE [LARGE SCALE GENOMIC DNA]</scope>
</reference>